<dbReference type="InterPro" id="IPR000467">
    <property type="entry name" value="G_patch_dom"/>
</dbReference>
<protein>
    <submittedName>
        <fullName evidence="3">G patch domain-containing protein 4</fullName>
    </submittedName>
</protein>
<evidence type="ECO:0000259" key="2">
    <source>
        <dbReference type="PROSITE" id="PS50174"/>
    </source>
</evidence>
<organism evidence="3 4">
    <name type="scientific">Geranomyces variabilis</name>
    <dbReference type="NCBI Taxonomy" id="109894"/>
    <lineage>
        <taxon>Eukaryota</taxon>
        <taxon>Fungi</taxon>
        <taxon>Fungi incertae sedis</taxon>
        <taxon>Chytridiomycota</taxon>
        <taxon>Chytridiomycota incertae sedis</taxon>
        <taxon>Chytridiomycetes</taxon>
        <taxon>Spizellomycetales</taxon>
        <taxon>Powellomycetaceae</taxon>
        <taxon>Geranomyces</taxon>
    </lineage>
</organism>
<dbReference type="InterPro" id="IPR050656">
    <property type="entry name" value="PINX1"/>
</dbReference>
<evidence type="ECO:0000313" key="3">
    <source>
        <dbReference type="EMBL" id="KAJ3180718.1"/>
    </source>
</evidence>
<dbReference type="GO" id="GO:0005730">
    <property type="term" value="C:nucleolus"/>
    <property type="evidence" value="ECO:0007669"/>
    <property type="project" value="TreeGrafter"/>
</dbReference>
<proteinExistence type="predicted"/>
<feature type="compositionally biased region" description="Basic and acidic residues" evidence="1">
    <location>
        <begin position="186"/>
        <end position="208"/>
    </location>
</feature>
<dbReference type="Pfam" id="PF01585">
    <property type="entry name" value="G-patch"/>
    <property type="match status" value="1"/>
</dbReference>
<dbReference type="AlphaFoldDB" id="A0AAD5TN04"/>
<dbReference type="Proteomes" id="UP001212152">
    <property type="component" value="Unassembled WGS sequence"/>
</dbReference>
<dbReference type="PANTHER" id="PTHR23149:SF9">
    <property type="entry name" value="G PATCH DOMAIN-CONTAINING PROTEIN 4"/>
    <property type="match status" value="1"/>
</dbReference>
<accession>A0AAD5TN04</accession>
<name>A0AAD5TN04_9FUNG</name>
<feature type="domain" description="G-patch" evidence="2">
    <location>
        <begin position="18"/>
        <end position="64"/>
    </location>
</feature>
<dbReference type="GO" id="GO:0003676">
    <property type="term" value="F:nucleic acid binding"/>
    <property type="evidence" value="ECO:0007669"/>
    <property type="project" value="InterPro"/>
</dbReference>
<gene>
    <name evidence="3" type="primary">GPATCH4</name>
    <name evidence="3" type="ORF">HDU87_001831</name>
</gene>
<feature type="compositionally biased region" description="Basic and acidic residues" evidence="1">
    <location>
        <begin position="309"/>
        <end position="321"/>
    </location>
</feature>
<comment type="caution">
    <text evidence="3">The sequence shown here is derived from an EMBL/GenBank/DDBJ whole genome shotgun (WGS) entry which is preliminary data.</text>
</comment>
<keyword evidence="4" id="KW-1185">Reference proteome</keyword>
<dbReference type="SMART" id="SM00443">
    <property type="entry name" value="G_patch"/>
    <property type="match status" value="1"/>
</dbReference>
<dbReference type="EMBL" id="JADGJQ010000015">
    <property type="protein sequence ID" value="KAJ3180718.1"/>
    <property type="molecule type" value="Genomic_DNA"/>
</dbReference>
<evidence type="ECO:0000313" key="4">
    <source>
        <dbReference type="Proteomes" id="UP001212152"/>
    </source>
</evidence>
<feature type="compositionally biased region" description="Low complexity" evidence="1">
    <location>
        <begin position="288"/>
        <end position="297"/>
    </location>
</feature>
<reference evidence="3" key="1">
    <citation type="submission" date="2020-05" db="EMBL/GenBank/DDBJ databases">
        <title>Phylogenomic resolution of chytrid fungi.</title>
        <authorList>
            <person name="Stajich J.E."/>
            <person name="Amses K."/>
            <person name="Simmons R."/>
            <person name="Seto K."/>
            <person name="Myers J."/>
            <person name="Bonds A."/>
            <person name="Quandt C.A."/>
            <person name="Barry K."/>
            <person name="Liu P."/>
            <person name="Grigoriev I."/>
            <person name="Longcore J.E."/>
            <person name="James T.Y."/>
        </authorList>
    </citation>
    <scope>NUCLEOTIDE SEQUENCE</scope>
    <source>
        <strain evidence="3">JEL0379</strain>
    </source>
</reference>
<sequence length="321" mass="34687">MPSYTDADEDVRVGMGGDSNFAQTQLAKYGWEKGTGLGKHRDGINKAISVGFKNDTDGLGAKSDEWSFAWWDHVFNKSAASIKIHKDSDNDDAVAVSASAADSQQAAKKLLYGTFVKATPADEAIVERKDYSIKVTDEELFLACEGRTARKGARSSQPGKLARAGLSPAAVAEAMEAVAAVAVTERTPKEEKRARKEQRAARRAEKAARRERRAARKAQAAAALLPSEPIDLRPPAVAEGQEKKKAKKAKKNKAEQAEQTVEAPAEEASITEPSVEKKQKRKEKKVAAEPIAAPEAAAGKKEKKRKRKGGDDADEPPKKSR</sequence>
<evidence type="ECO:0000256" key="1">
    <source>
        <dbReference type="SAM" id="MobiDB-lite"/>
    </source>
</evidence>
<dbReference type="PANTHER" id="PTHR23149">
    <property type="entry name" value="G PATCH DOMAIN CONTAINING PROTEIN"/>
    <property type="match status" value="1"/>
</dbReference>
<feature type="region of interest" description="Disordered" evidence="1">
    <location>
        <begin position="184"/>
        <end position="321"/>
    </location>
</feature>
<dbReference type="PROSITE" id="PS50174">
    <property type="entry name" value="G_PATCH"/>
    <property type="match status" value="1"/>
</dbReference>